<gene>
    <name evidence="8" type="ORF">EIP75_20215</name>
</gene>
<feature type="region of interest" description="Disordered" evidence="5">
    <location>
        <begin position="203"/>
        <end position="225"/>
    </location>
</feature>
<feature type="domain" description="OmpA-like" evidence="7">
    <location>
        <begin position="118"/>
        <end position="248"/>
    </location>
</feature>
<keyword evidence="3" id="KW-0998">Cell outer membrane</keyword>
<evidence type="ECO:0000256" key="5">
    <source>
        <dbReference type="SAM" id="MobiDB-lite"/>
    </source>
</evidence>
<evidence type="ECO:0000313" key="8">
    <source>
        <dbReference type="EMBL" id="RRS02539.1"/>
    </source>
</evidence>
<dbReference type="SUPFAM" id="SSF103088">
    <property type="entry name" value="OmpA-like"/>
    <property type="match status" value="1"/>
</dbReference>
<dbReference type="AlphaFoldDB" id="A0A426V6I1"/>
<feature type="signal peptide" evidence="6">
    <location>
        <begin position="1"/>
        <end position="23"/>
    </location>
</feature>
<comment type="subcellular location">
    <subcellularLocation>
        <location evidence="1">Cell outer membrane</location>
    </subcellularLocation>
</comment>
<evidence type="ECO:0000256" key="2">
    <source>
        <dbReference type="ARBA" id="ARBA00023136"/>
    </source>
</evidence>
<accession>A0A426V6I1</accession>
<evidence type="ECO:0000256" key="6">
    <source>
        <dbReference type="SAM" id="SignalP"/>
    </source>
</evidence>
<keyword evidence="6" id="KW-0732">Signal</keyword>
<protein>
    <submittedName>
        <fullName evidence="8">OmpA family protein</fullName>
    </submittedName>
</protein>
<evidence type="ECO:0000256" key="3">
    <source>
        <dbReference type="ARBA" id="ARBA00023237"/>
    </source>
</evidence>
<reference evidence="8 9" key="1">
    <citation type="submission" date="2018-12" db="EMBL/GenBank/DDBJ databases">
        <title>The whole draft genome of Aquabacterium sp. SJQ9.</title>
        <authorList>
            <person name="Sun L."/>
            <person name="Gao X."/>
            <person name="Chen W."/>
            <person name="Huang K."/>
        </authorList>
    </citation>
    <scope>NUCLEOTIDE SEQUENCE [LARGE SCALE GENOMIC DNA]</scope>
    <source>
        <strain evidence="8 9">SJQ9</strain>
    </source>
</reference>
<feature type="chain" id="PRO_5019347964" evidence="6">
    <location>
        <begin position="24"/>
        <end position="249"/>
    </location>
</feature>
<dbReference type="EMBL" id="RSED01000021">
    <property type="protein sequence ID" value="RRS02539.1"/>
    <property type="molecule type" value="Genomic_DNA"/>
</dbReference>
<sequence>MKPQHLSWLSAAVALCVSASVHAQATPDQPLKVDRAGSGPVPYLLDSQDVITRNNFGQCWRTGYWTVELAANTKVVGSEFPAGCACDGELMPAGTCTPKAAPVVQPPPTPVAPPPPVPTSEKVTIPTDTLFAFDKSVLSAEGKDKLKTYADQLKTLNLEAVVAVGHTDRIGTEKYNKTLSEKRAAAVKSYLVEVGVPAERIFTEGRGESQPTTGTQCDAKGKEGPRNKALIECLAPDRRVDIEAVGTRR</sequence>
<dbReference type="InterPro" id="IPR006664">
    <property type="entry name" value="OMP_bac"/>
</dbReference>
<dbReference type="GO" id="GO:0009279">
    <property type="term" value="C:cell outer membrane"/>
    <property type="evidence" value="ECO:0007669"/>
    <property type="project" value="UniProtKB-SubCell"/>
</dbReference>
<dbReference type="PANTHER" id="PTHR30329">
    <property type="entry name" value="STATOR ELEMENT OF FLAGELLAR MOTOR COMPLEX"/>
    <property type="match status" value="1"/>
</dbReference>
<name>A0A426V6I1_9BURK</name>
<dbReference type="InterPro" id="IPR006690">
    <property type="entry name" value="OMPA-like_CS"/>
</dbReference>
<evidence type="ECO:0000256" key="4">
    <source>
        <dbReference type="PROSITE-ProRule" id="PRU00473"/>
    </source>
</evidence>
<keyword evidence="2 4" id="KW-0472">Membrane</keyword>
<dbReference type="RefSeq" id="WP_125245005.1">
    <property type="nucleotide sequence ID" value="NZ_RSED01000021.1"/>
</dbReference>
<organism evidence="8 9">
    <name type="scientific">Aquabacterium soli</name>
    <dbReference type="NCBI Taxonomy" id="2493092"/>
    <lineage>
        <taxon>Bacteria</taxon>
        <taxon>Pseudomonadati</taxon>
        <taxon>Pseudomonadota</taxon>
        <taxon>Betaproteobacteria</taxon>
        <taxon>Burkholderiales</taxon>
        <taxon>Aquabacterium</taxon>
    </lineage>
</organism>
<dbReference type="PROSITE" id="PS01068">
    <property type="entry name" value="OMPA_1"/>
    <property type="match status" value="1"/>
</dbReference>
<dbReference type="CDD" id="cd07185">
    <property type="entry name" value="OmpA_C-like"/>
    <property type="match status" value="1"/>
</dbReference>
<comment type="caution">
    <text evidence="8">The sequence shown here is derived from an EMBL/GenBank/DDBJ whole genome shotgun (WGS) entry which is preliminary data.</text>
</comment>
<dbReference type="InterPro" id="IPR006665">
    <property type="entry name" value="OmpA-like"/>
</dbReference>
<dbReference type="InterPro" id="IPR036737">
    <property type="entry name" value="OmpA-like_sf"/>
</dbReference>
<dbReference type="Proteomes" id="UP000269265">
    <property type="component" value="Unassembled WGS sequence"/>
</dbReference>
<evidence type="ECO:0000256" key="1">
    <source>
        <dbReference type="ARBA" id="ARBA00004442"/>
    </source>
</evidence>
<dbReference type="PROSITE" id="PS51123">
    <property type="entry name" value="OMPA_2"/>
    <property type="match status" value="1"/>
</dbReference>
<dbReference type="PRINTS" id="PR01021">
    <property type="entry name" value="OMPADOMAIN"/>
</dbReference>
<proteinExistence type="predicted"/>
<dbReference type="PANTHER" id="PTHR30329:SF21">
    <property type="entry name" value="LIPOPROTEIN YIAD-RELATED"/>
    <property type="match status" value="1"/>
</dbReference>
<evidence type="ECO:0000259" key="7">
    <source>
        <dbReference type="PROSITE" id="PS51123"/>
    </source>
</evidence>
<dbReference type="Gene3D" id="3.30.1330.60">
    <property type="entry name" value="OmpA-like domain"/>
    <property type="match status" value="1"/>
</dbReference>
<keyword evidence="9" id="KW-1185">Reference proteome</keyword>
<dbReference type="Pfam" id="PF00691">
    <property type="entry name" value="OmpA"/>
    <property type="match status" value="1"/>
</dbReference>
<dbReference type="OrthoDB" id="1149075at2"/>
<dbReference type="InterPro" id="IPR050330">
    <property type="entry name" value="Bact_OuterMem_StrucFunc"/>
</dbReference>
<evidence type="ECO:0000313" key="9">
    <source>
        <dbReference type="Proteomes" id="UP000269265"/>
    </source>
</evidence>